<keyword evidence="3" id="KW-0804">Transcription</keyword>
<dbReference type="SUPFAM" id="SSF46785">
    <property type="entry name" value="Winged helix' DNA-binding domain"/>
    <property type="match status" value="1"/>
</dbReference>
<evidence type="ECO:0000256" key="4">
    <source>
        <dbReference type="SAM" id="MobiDB-lite"/>
    </source>
</evidence>
<dbReference type="NCBIfam" id="NF033788">
    <property type="entry name" value="HTH_metalloreg"/>
    <property type="match status" value="1"/>
</dbReference>
<dbReference type="InterPro" id="IPR001845">
    <property type="entry name" value="HTH_ArsR_DNA-bd_dom"/>
</dbReference>
<dbReference type="PRINTS" id="PR00778">
    <property type="entry name" value="HTHARSR"/>
</dbReference>
<dbReference type="InterPro" id="IPR036388">
    <property type="entry name" value="WH-like_DNA-bd_sf"/>
</dbReference>
<dbReference type="PROSITE" id="PS50987">
    <property type="entry name" value="HTH_ARSR_2"/>
    <property type="match status" value="1"/>
</dbReference>
<protein>
    <submittedName>
        <fullName evidence="6">ArsR family transcriptional regulator</fullName>
    </submittedName>
</protein>
<dbReference type="Proteomes" id="UP000266568">
    <property type="component" value="Unassembled WGS sequence"/>
</dbReference>
<organism evidence="6 7">
    <name type="scientific">Hephaestia caeni</name>
    <dbReference type="NCBI Taxonomy" id="645617"/>
    <lineage>
        <taxon>Bacteria</taxon>
        <taxon>Pseudomonadati</taxon>
        <taxon>Pseudomonadota</taxon>
        <taxon>Alphaproteobacteria</taxon>
        <taxon>Sphingomonadales</taxon>
        <taxon>Sphingomonadaceae</taxon>
        <taxon>Hephaestia</taxon>
    </lineage>
</organism>
<evidence type="ECO:0000313" key="7">
    <source>
        <dbReference type="Proteomes" id="UP000266568"/>
    </source>
</evidence>
<dbReference type="SMART" id="SM00418">
    <property type="entry name" value="HTH_ARSR"/>
    <property type="match status" value="1"/>
</dbReference>
<keyword evidence="2" id="KW-0238">DNA-binding</keyword>
<dbReference type="AlphaFoldDB" id="A0A397NH16"/>
<accession>A0A397NH16</accession>
<feature type="domain" description="HTH arsR-type" evidence="5">
    <location>
        <begin position="7"/>
        <end position="103"/>
    </location>
</feature>
<name>A0A397NH16_9SPHN</name>
<evidence type="ECO:0000259" key="5">
    <source>
        <dbReference type="PROSITE" id="PS50987"/>
    </source>
</evidence>
<gene>
    <name evidence="6" type="ORF">DFR49_4105</name>
</gene>
<dbReference type="InterPro" id="IPR011991">
    <property type="entry name" value="ArsR-like_HTH"/>
</dbReference>
<sequence>MYETMKIEEMFQAVEQATDLLKALASRNRLLLLCYLLEGERSVGELARLIQARETAVSQQLALLRKDGLVRTRREGQTVYYTLASTEAAKVIETLHGIYCAPIAEAAAVAPAAVAGSANDQSHVKNSHTGPENSDPQEN</sequence>
<dbReference type="InterPro" id="IPR036390">
    <property type="entry name" value="WH_DNA-bd_sf"/>
</dbReference>
<dbReference type="GO" id="GO:0003677">
    <property type="term" value="F:DNA binding"/>
    <property type="evidence" value="ECO:0007669"/>
    <property type="project" value="UniProtKB-KW"/>
</dbReference>
<evidence type="ECO:0000256" key="2">
    <source>
        <dbReference type="ARBA" id="ARBA00023125"/>
    </source>
</evidence>
<keyword evidence="1" id="KW-0805">Transcription regulation</keyword>
<dbReference type="PANTHER" id="PTHR43132:SF2">
    <property type="entry name" value="ARSENICAL RESISTANCE OPERON REPRESSOR ARSR-RELATED"/>
    <property type="match status" value="1"/>
</dbReference>
<dbReference type="EMBL" id="QXDC01000005">
    <property type="protein sequence ID" value="RIA36816.1"/>
    <property type="molecule type" value="Genomic_DNA"/>
</dbReference>
<dbReference type="CDD" id="cd00090">
    <property type="entry name" value="HTH_ARSR"/>
    <property type="match status" value="1"/>
</dbReference>
<dbReference type="PANTHER" id="PTHR43132">
    <property type="entry name" value="ARSENICAL RESISTANCE OPERON REPRESSOR ARSR-RELATED"/>
    <property type="match status" value="1"/>
</dbReference>
<reference evidence="6 7" key="1">
    <citation type="submission" date="2018-08" db="EMBL/GenBank/DDBJ databases">
        <title>Genomic Encyclopedia of Type Strains, Phase IV (KMG-IV): sequencing the most valuable type-strain genomes for metagenomic binning, comparative biology and taxonomic classification.</title>
        <authorList>
            <person name="Goeker M."/>
        </authorList>
    </citation>
    <scope>NUCLEOTIDE SEQUENCE [LARGE SCALE GENOMIC DNA]</scope>
    <source>
        <strain evidence="6 7">DSM 25527</strain>
    </source>
</reference>
<evidence type="ECO:0000313" key="6">
    <source>
        <dbReference type="EMBL" id="RIA36816.1"/>
    </source>
</evidence>
<keyword evidence="7" id="KW-1185">Reference proteome</keyword>
<feature type="region of interest" description="Disordered" evidence="4">
    <location>
        <begin position="117"/>
        <end position="139"/>
    </location>
</feature>
<dbReference type="Gene3D" id="1.10.10.10">
    <property type="entry name" value="Winged helix-like DNA-binding domain superfamily/Winged helix DNA-binding domain"/>
    <property type="match status" value="1"/>
</dbReference>
<dbReference type="GO" id="GO:0003700">
    <property type="term" value="F:DNA-binding transcription factor activity"/>
    <property type="evidence" value="ECO:0007669"/>
    <property type="project" value="InterPro"/>
</dbReference>
<evidence type="ECO:0000256" key="1">
    <source>
        <dbReference type="ARBA" id="ARBA00023015"/>
    </source>
</evidence>
<feature type="compositionally biased region" description="Polar residues" evidence="4">
    <location>
        <begin position="127"/>
        <end position="139"/>
    </location>
</feature>
<proteinExistence type="predicted"/>
<evidence type="ECO:0000256" key="3">
    <source>
        <dbReference type="ARBA" id="ARBA00023163"/>
    </source>
</evidence>
<dbReference type="Pfam" id="PF01022">
    <property type="entry name" value="HTH_5"/>
    <property type="match status" value="1"/>
</dbReference>
<dbReference type="InterPro" id="IPR051011">
    <property type="entry name" value="Metal_resp_trans_reg"/>
</dbReference>
<comment type="caution">
    <text evidence="6">The sequence shown here is derived from an EMBL/GenBank/DDBJ whole genome shotgun (WGS) entry which is preliminary data.</text>
</comment>